<evidence type="ECO:0000259" key="7">
    <source>
        <dbReference type="PROSITE" id="PS50089"/>
    </source>
</evidence>
<dbReference type="PANTHER" id="PTHR15710:SF67">
    <property type="entry name" value="E3 UBIQUITIN-PROTEIN LIGASE SGR9, AMYLOPLASTIC"/>
    <property type="match status" value="1"/>
</dbReference>
<name>A0AAW1NFE3_SAPOF</name>
<dbReference type="GO" id="GO:0016567">
    <property type="term" value="P:protein ubiquitination"/>
    <property type="evidence" value="ECO:0007669"/>
    <property type="project" value="TreeGrafter"/>
</dbReference>
<dbReference type="PROSITE" id="PS50089">
    <property type="entry name" value="ZF_RING_2"/>
    <property type="match status" value="1"/>
</dbReference>
<evidence type="ECO:0000256" key="5">
    <source>
        <dbReference type="ARBA" id="ARBA00022833"/>
    </source>
</evidence>
<dbReference type="GO" id="GO:0005737">
    <property type="term" value="C:cytoplasm"/>
    <property type="evidence" value="ECO:0007669"/>
    <property type="project" value="TreeGrafter"/>
</dbReference>
<feature type="domain" description="RING-type" evidence="7">
    <location>
        <begin position="206"/>
        <end position="247"/>
    </location>
</feature>
<proteinExistence type="predicted"/>
<keyword evidence="9" id="KW-1185">Reference proteome</keyword>
<dbReference type="GO" id="GO:0061630">
    <property type="term" value="F:ubiquitin protein ligase activity"/>
    <property type="evidence" value="ECO:0007669"/>
    <property type="project" value="UniProtKB-EC"/>
</dbReference>
<evidence type="ECO:0000256" key="6">
    <source>
        <dbReference type="PROSITE-ProRule" id="PRU00175"/>
    </source>
</evidence>
<accession>A0AAW1NFE3</accession>
<dbReference type="GO" id="GO:0008270">
    <property type="term" value="F:zinc ion binding"/>
    <property type="evidence" value="ECO:0007669"/>
    <property type="project" value="UniProtKB-KW"/>
</dbReference>
<keyword evidence="5" id="KW-0862">Zinc</keyword>
<dbReference type="SUPFAM" id="SSF57850">
    <property type="entry name" value="RING/U-box"/>
    <property type="match status" value="1"/>
</dbReference>
<organism evidence="8 9">
    <name type="scientific">Saponaria officinalis</name>
    <name type="common">Common soapwort</name>
    <name type="synonym">Lychnis saponaria</name>
    <dbReference type="NCBI Taxonomy" id="3572"/>
    <lineage>
        <taxon>Eukaryota</taxon>
        <taxon>Viridiplantae</taxon>
        <taxon>Streptophyta</taxon>
        <taxon>Embryophyta</taxon>
        <taxon>Tracheophyta</taxon>
        <taxon>Spermatophyta</taxon>
        <taxon>Magnoliopsida</taxon>
        <taxon>eudicotyledons</taxon>
        <taxon>Gunneridae</taxon>
        <taxon>Pentapetalae</taxon>
        <taxon>Caryophyllales</taxon>
        <taxon>Caryophyllaceae</taxon>
        <taxon>Caryophylleae</taxon>
        <taxon>Saponaria</taxon>
    </lineage>
</organism>
<evidence type="ECO:0000256" key="1">
    <source>
        <dbReference type="ARBA" id="ARBA00000900"/>
    </source>
</evidence>
<dbReference type="EC" id="2.3.2.27" evidence="2"/>
<keyword evidence="3" id="KW-0479">Metal-binding</keyword>
<evidence type="ECO:0000256" key="2">
    <source>
        <dbReference type="ARBA" id="ARBA00012483"/>
    </source>
</evidence>
<dbReference type="InterPro" id="IPR001841">
    <property type="entry name" value="Znf_RING"/>
</dbReference>
<dbReference type="PANTHER" id="PTHR15710">
    <property type="entry name" value="E3 UBIQUITIN-PROTEIN LIGASE PRAJA"/>
    <property type="match status" value="1"/>
</dbReference>
<comment type="caution">
    <text evidence="8">The sequence shown here is derived from an EMBL/GenBank/DDBJ whole genome shotgun (WGS) entry which is preliminary data.</text>
</comment>
<dbReference type="EMBL" id="JBDFQZ010000001">
    <property type="protein sequence ID" value="KAK9756284.1"/>
    <property type="molecule type" value="Genomic_DNA"/>
</dbReference>
<dbReference type="InterPro" id="IPR013083">
    <property type="entry name" value="Znf_RING/FYVE/PHD"/>
</dbReference>
<dbReference type="AlphaFoldDB" id="A0AAW1NFE3"/>
<dbReference type="CDD" id="cd16454">
    <property type="entry name" value="RING-H2_PA-TM-RING"/>
    <property type="match status" value="1"/>
</dbReference>
<dbReference type="SMART" id="SM00184">
    <property type="entry name" value="RING"/>
    <property type="match status" value="1"/>
</dbReference>
<sequence>MDNQTTSSSSTIIAALSTLTPSQLSRITTTLSTTFHHHHRRLASLLSSPTLFTHTLNHLYSLSLPQKSLLIAHHLLYFFHLLQPFFPTFPPYSRRLRLRDLDSVLLLLYFCEIRQYQPNSLDTSPLHWHHILTSHFSDTVLKLSGLQMSSFDVLVTFVDRVVKCRRFVSAKGCGGDMARREMAASVGAVVALPSVEVKSGGECVECTICRVELGKERDVCELPCQHLFHWMCVLPWFSKRNTCPCCRFRLPTDDVYGELEQVWDAVVKIGRQISHPLENQIVG</sequence>
<protein>
    <recommendedName>
        <fullName evidence="2">RING-type E3 ubiquitin transferase</fullName>
        <ecNumber evidence="2">2.3.2.27</ecNumber>
    </recommendedName>
</protein>
<evidence type="ECO:0000256" key="3">
    <source>
        <dbReference type="ARBA" id="ARBA00022723"/>
    </source>
</evidence>
<dbReference type="Pfam" id="PF13639">
    <property type="entry name" value="zf-RING_2"/>
    <property type="match status" value="1"/>
</dbReference>
<evidence type="ECO:0000313" key="9">
    <source>
        <dbReference type="Proteomes" id="UP001443914"/>
    </source>
</evidence>
<dbReference type="Proteomes" id="UP001443914">
    <property type="component" value="Unassembled WGS sequence"/>
</dbReference>
<keyword evidence="4 6" id="KW-0863">Zinc-finger</keyword>
<evidence type="ECO:0000256" key="4">
    <source>
        <dbReference type="ARBA" id="ARBA00022771"/>
    </source>
</evidence>
<dbReference type="Gene3D" id="3.30.40.10">
    <property type="entry name" value="Zinc/RING finger domain, C3HC4 (zinc finger)"/>
    <property type="match status" value="1"/>
</dbReference>
<reference evidence="8" key="1">
    <citation type="submission" date="2024-03" db="EMBL/GenBank/DDBJ databases">
        <title>WGS assembly of Saponaria officinalis var. Norfolk2.</title>
        <authorList>
            <person name="Jenkins J."/>
            <person name="Shu S."/>
            <person name="Grimwood J."/>
            <person name="Barry K."/>
            <person name="Goodstein D."/>
            <person name="Schmutz J."/>
            <person name="Leebens-Mack J."/>
            <person name="Osbourn A."/>
        </authorList>
    </citation>
    <scope>NUCLEOTIDE SEQUENCE [LARGE SCALE GENOMIC DNA]</scope>
    <source>
        <strain evidence="8">JIC</strain>
    </source>
</reference>
<comment type="catalytic activity">
    <reaction evidence="1">
        <text>S-ubiquitinyl-[E2 ubiquitin-conjugating enzyme]-L-cysteine + [acceptor protein]-L-lysine = [E2 ubiquitin-conjugating enzyme]-L-cysteine + N(6)-ubiquitinyl-[acceptor protein]-L-lysine.</text>
        <dbReference type="EC" id="2.3.2.27"/>
    </reaction>
</comment>
<gene>
    <name evidence="8" type="ORF">RND81_01G086900</name>
</gene>
<evidence type="ECO:0000313" key="8">
    <source>
        <dbReference type="EMBL" id="KAK9756284.1"/>
    </source>
</evidence>